<organism evidence="2 3">
    <name type="scientific">Anaerocolumna cellulosilytica</name>
    <dbReference type="NCBI Taxonomy" id="433286"/>
    <lineage>
        <taxon>Bacteria</taxon>
        <taxon>Bacillati</taxon>
        <taxon>Bacillota</taxon>
        <taxon>Clostridia</taxon>
        <taxon>Lachnospirales</taxon>
        <taxon>Lachnospiraceae</taxon>
        <taxon>Anaerocolumna</taxon>
    </lineage>
</organism>
<accession>A0A6S6QZK3</accession>
<gene>
    <name evidence="2" type="ORF">acsn021_27850</name>
</gene>
<feature type="compositionally biased region" description="Basic and acidic residues" evidence="1">
    <location>
        <begin position="19"/>
        <end position="30"/>
    </location>
</feature>
<proteinExistence type="predicted"/>
<dbReference type="Proteomes" id="UP000515561">
    <property type="component" value="Chromosome"/>
</dbReference>
<keyword evidence="3" id="KW-1185">Reference proteome</keyword>
<feature type="region of interest" description="Disordered" evidence="1">
    <location>
        <begin position="1"/>
        <end position="30"/>
    </location>
</feature>
<dbReference type="RefSeq" id="WP_184093872.1">
    <property type="nucleotide sequence ID" value="NZ_AP023367.1"/>
</dbReference>
<feature type="compositionally biased region" description="Basic and acidic residues" evidence="1">
    <location>
        <begin position="55"/>
        <end position="70"/>
    </location>
</feature>
<reference evidence="2 3" key="1">
    <citation type="journal article" date="2016" name="Int. J. Syst. Evol. Microbiol.">
        <title>Descriptions of Anaerotaenia torta gen. nov., sp. nov. and Anaerocolumna cellulosilytica gen. nov., sp. nov. isolated from a methanogenic reactor of cattle waste.</title>
        <authorList>
            <person name="Uek A."/>
            <person name="Ohtaki Y."/>
            <person name="Kaku N."/>
            <person name="Ueki K."/>
        </authorList>
    </citation>
    <scope>NUCLEOTIDE SEQUENCE [LARGE SCALE GENOMIC DNA]</scope>
    <source>
        <strain evidence="2 3">SN021</strain>
    </source>
</reference>
<feature type="region of interest" description="Disordered" evidence="1">
    <location>
        <begin position="55"/>
        <end position="103"/>
    </location>
</feature>
<evidence type="ECO:0000313" key="3">
    <source>
        <dbReference type="Proteomes" id="UP000515561"/>
    </source>
</evidence>
<evidence type="ECO:0000313" key="2">
    <source>
        <dbReference type="EMBL" id="BCJ95216.1"/>
    </source>
</evidence>
<protein>
    <submittedName>
        <fullName evidence="2">Uncharacterized protein</fullName>
    </submittedName>
</protein>
<name>A0A6S6QZK3_9FIRM</name>
<dbReference type="EMBL" id="AP023367">
    <property type="protein sequence ID" value="BCJ95216.1"/>
    <property type="molecule type" value="Genomic_DNA"/>
</dbReference>
<sequence length="103" mass="11840">MPITRIDIATMAPKTQEVTLHKQQENQKPLHDQMQIHQQFNGEIKHNSQMTVKTIKSDNKEYRYDAKEKGNSSYTGSNGSKKKKKDKQDKTEAVRPGSIDIKI</sequence>
<evidence type="ECO:0000256" key="1">
    <source>
        <dbReference type="SAM" id="MobiDB-lite"/>
    </source>
</evidence>
<dbReference type="KEGG" id="acel:acsn021_27850"/>
<dbReference type="AlphaFoldDB" id="A0A6S6QZK3"/>